<gene>
    <name evidence="1" type="ORF">BXT84_09655</name>
</gene>
<accession>A0ABN5H0C8</accession>
<evidence type="ECO:0000313" key="1">
    <source>
        <dbReference type="EMBL" id="AUW94185.1"/>
    </source>
</evidence>
<keyword evidence="2" id="KW-1185">Reference proteome</keyword>
<reference evidence="1 2" key="1">
    <citation type="journal article" date="2019" name="Sci. Rep.">
        <title>Sulfobacillus thermotolerans: new insights into resistance and metabolic capacities of acidophilic chemolithotrophs.</title>
        <authorList>
            <person name="Panyushkina A.E."/>
            <person name="Babenko V.V."/>
            <person name="Nikitina A.S."/>
            <person name="Selezneva O.V."/>
            <person name="Tsaplina I.A."/>
            <person name="Letarova M.A."/>
            <person name="Kostryukova E.S."/>
            <person name="Letarov A.V."/>
        </authorList>
    </citation>
    <scope>NUCLEOTIDE SEQUENCE [LARGE SCALE GENOMIC DNA]</scope>
    <source>
        <strain evidence="1 2">Kr1</strain>
    </source>
</reference>
<organism evidence="1 2">
    <name type="scientific">Sulfobacillus thermotolerans</name>
    <dbReference type="NCBI Taxonomy" id="338644"/>
    <lineage>
        <taxon>Bacteria</taxon>
        <taxon>Bacillati</taxon>
        <taxon>Bacillota</taxon>
        <taxon>Clostridia</taxon>
        <taxon>Eubacteriales</taxon>
        <taxon>Clostridiales Family XVII. Incertae Sedis</taxon>
        <taxon>Sulfobacillus</taxon>
    </lineage>
</organism>
<protein>
    <submittedName>
        <fullName evidence="1">Uncharacterized protein</fullName>
    </submittedName>
</protein>
<name>A0ABN5H0C8_9FIRM</name>
<evidence type="ECO:0000313" key="2">
    <source>
        <dbReference type="Proteomes" id="UP000325292"/>
    </source>
</evidence>
<proteinExistence type="predicted"/>
<sequence>MTVVYWRLAHLKRSGQDQDGFIVERENKVYDTDPLGWNNGVRQGMSIQEMKWRYPYAKIIPWSKKDYQSTYDNLCQWLNDNALFYVQDDVQQGYWGCQEMNSNQWQHLVTSTLLQWATRSTMGIASHSLLAQWLAHEGAHYPQLTEHWTQAHHEAYVARENKEEELWKLLPLEYLPENIPEYYPKDWKKRGWLRVGDVPNLYTKVKTREFGGQHFKSTAVIRVEKRFDSPVEQGIPELVRIMAEEIARILRERRQGSRQLRIIWEHEQGDEMRKRTWPVQTENPQQVVTRFLTLLSVLPQAPPQGIILEAHQIEDLRAEQMAWWSGPVVRRFQGDPEGPISESRRTRMLQYWDPWRRGHSLDR</sequence>
<dbReference type="Proteomes" id="UP000325292">
    <property type="component" value="Chromosome"/>
</dbReference>
<dbReference type="InterPro" id="IPR043502">
    <property type="entry name" value="DNA/RNA_pol_sf"/>
</dbReference>
<dbReference type="EMBL" id="CP019454">
    <property type="protein sequence ID" value="AUW94185.1"/>
    <property type="molecule type" value="Genomic_DNA"/>
</dbReference>
<dbReference type="SUPFAM" id="SSF56672">
    <property type="entry name" value="DNA/RNA polymerases"/>
    <property type="match status" value="1"/>
</dbReference>